<dbReference type="Gene3D" id="3.30.470.20">
    <property type="entry name" value="ATP-grasp fold, B domain"/>
    <property type="match status" value="1"/>
</dbReference>
<dbReference type="RefSeq" id="WP_344387647.1">
    <property type="nucleotide sequence ID" value="NZ_BAAASJ010000011.1"/>
</dbReference>
<dbReference type="EMBL" id="BAAASJ010000011">
    <property type="protein sequence ID" value="GAA2623659.1"/>
    <property type="molecule type" value="Genomic_DNA"/>
</dbReference>
<evidence type="ECO:0000259" key="2">
    <source>
        <dbReference type="PROSITE" id="PS50206"/>
    </source>
</evidence>
<keyword evidence="1" id="KW-0547">Nucleotide-binding</keyword>
<dbReference type="SUPFAM" id="SSF56059">
    <property type="entry name" value="Glutathione synthetase ATP-binding domain-like"/>
    <property type="match status" value="1"/>
</dbReference>
<evidence type="ECO:0000313" key="5">
    <source>
        <dbReference type="Proteomes" id="UP001500151"/>
    </source>
</evidence>
<dbReference type="PROSITE" id="PS50206">
    <property type="entry name" value="RHODANESE_3"/>
    <property type="match status" value="1"/>
</dbReference>
<dbReference type="Pfam" id="PF13380">
    <property type="entry name" value="CoA_binding_2"/>
    <property type="match status" value="1"/>
</dbReference>
<dbReference type="Gene3D" id="3.40.50.261">
    <property type="entry name" value="Succinyl-CoA synthetase domains"/>
    <property type="match status" value="2"/>
</dbReference>
<protein>
    <submittedName>
        <fullName evidence="4">Acetate--CoA ligase family protein</fullName>
    </submittedName>
</protein>
<dbReference type="SUPFAM" id="SSF51735">
    <property type="entry name" value="NAD(P)-binding Rossmann-fold domains"/>
    <property type="match status" value="1"/>
</dbReference>
<keyword evidence="4" id="KW-0436">Ligase</keyword>
<dbReference type="Gene3D" id="3.40.50.720">
    <property type="entry name" value="NAD(P)-binding Rossmann-like Domain"/>
    <property type="match status" value="1"/>
</dbReference>
<keyword evidence="1" id="KW-0067">ATP-binding</keyword>
<evidence type="ECO:0000313" key="4">
    <source>
        <dbReference type="EMBL" id="GAA2623659.1"/>
    </source>
</evidence>
<dbReference type="InterPro" id="IPR003781">
    <property type="entry name" value="CoA-bd"/>
</dbReference>
<dbReference type="PANTHER" id="PTHR42793">
    <property type="entry name" value="COA BINDING DOMAIN CONTAINING PROTEIN"/>
    <property type="match status" value="1"/>
</dbReference>
<dbReference type="Pfam" id="PF13549">
    <property type="entry name" value="ATP-grasp_5"/>
    <property type="match status" value="1"/>
</dbReference>
<dbReference type="PANTHER" id="PTHR42793:SF1">
    <property type="entry name" value="PEPTIDYL-LYSINE N-ACETYLTRANSFERASE PATZ"/>
    <property type="match status" value="1"/>
</dbReference>
<keyword evidence="5" id="KW-1185">Reference proteome</keyword>
<evidence type="ECO:0000259" key="3">
    <source>
        <dbReference type="PROSITE" id="PS50975"/>
    </source>
</evidence>
<dbReference type="InterPro" id="IPR011761">
    <property type="entry name" value="ATP-grasp"/>
</dbReference>
<dbReference type="InterPro" id="IPR001763">
    <property type="entry name" value="Rhodanese-like_dom"/>
</dbReference>
<reference evidence="4 5" key="1">
    <citation type="journal article" date="2019" name="Int. J. Syst. Evol. Microbiol.">
        <title>The Global Catalogue of Microorganisms (GCM) 10K type strain sequencing project: providing services to taxonomists for standard genome sequencing and annotation.</title>
        <authorList>
            <consortium name="The Broad Institute Genomics Platform"/>
            <consortium name="The Broad Institute Genome Sequencing Center for Infectious Disease"/>
            <person name="Wu L."/>
            <person name="Ma J."/>
        </authorList>
    </citation>
    <scope>NUCLEOTIDE SEQUENCE [LARGE SCALE GENOMIC DNA]</scope>
    <source>
        <strain evidence="4 5">JCM 4524</strain>
    </source>
</reference>
<dbReference type="InterPro" id="IPR013815">
    <property type="entry name" value="ATP_grasp_subdomain_1"/>
</dbReference>
<dbReference type="SMART" id="SM00881">
    <property type="entry name" value="CoA_binding"/>
    <property type="match status" value="1"/>
</dbReference>
<dbReference type="InterPro" id="IPR032875">
    <property type="entry name" value="Succ_CoA_lig_flav_dom"/>
</dbReference>
<name>A0ABN3QDN5_9ACTN</name>
<dbReference type="Proteomes" id="UP001500151">
    <property type="component" value="Unassembled WGS sequence"/>
</dbReference>
<dbReference type="SUPFAM" id="SSF52210">
    <property type="entry name" value="Succinyl-CoA synthetase domains"/>
    <property type="match status" value="2"/>
</dbReference>
<dbReference type="Gene3D" id="3.30.1490.20">
    <property type="entry name" value="ATP-grasp fold, A domain"/>
    <property type="match status" value="1"/>
</dbReference>
<feature type="domain" description="ATP-grasp" evidence="3">
    <location>
        <begin position="491"/>
        <end position="538"/>
    </location>
</feature>
<dbReference type="PROSITE" id="PS50975">
    <property type="entry name" value="ATP_GRASP"/>
    <property type="match status" value="1"/>
</dbReference>
<dbReference type="GO" id="GO:0016874">
    <property type="term" value="F:ligase activity"/>
    <property type="evidence" value="ECO:0007669"/>
    <property type="project" value="UniProtKB-KW"/>
</dbReference>
<evidence type="ECO:0000256" key="1">
    <source>
        <dbReference type="PROSITE-ProRule" id="PRU00409"/>
    </source>
</evidence>
<dbReference type="InterPro" id="IPR016102">
    <property type="entry name" value="Succinyl-CoA_synth-like"/>
</dbReference>
<sequence>MSQSGIRERDAVRDIEALFNPRSIAIVGASDDPEKYGNWLAVRAVVGIRPVHLVNRSRSTVLGRPAVPSLAGLGEEVDLAVVTVPAAAFEEAVDDALRAGVRAIVGITSGLGELGGEHLVRQRALVQRVRQAGAVLLGPNCLGVLDHTSALDACANTFPIGTVGLISQSGNIAIDVAARLADYGMGISRFASIGNQADVDCADLIDSMAAHDGTDAIAVYCEGFQDGRRFARAAARATAAGKPVVLLTVGRGAASARGAASHTGAMVSSDVAIRSVCAAAGAELVTSPAEMADLLQALTRTALPAGPRVAVFADGGGHASLAGDAVEIRSLLVEPFSTETRALVAAELASAPGISNPVDTAGAGEKDIELFSRVSRVLTAAADVDSVLLTGYFGGYRKYSTELGHAELRVARELADIATRSAKAFIAHLMFDTSPAAQMLREGGVAVYRDVETAAWVLERITARGGAAASGVPDVPPPSPPLTESGYTAARRQLASAGIPFVRAAEVSTREELRQAAGRMRFPMVLKALGDEHKSDRGGVVLGIPDLSRLEEAWLDLRQRLGPPAVSVEEMADLTDCVEIIVGVRRDPSFGPVVLVGIGGVYTELLRDIRCALGPVTPAAARGLLLSLKGTWLLTGFRGRPAVDLDAAAEVVSAVSLFAAAHPEIDEIECNPVAVTPKGATALDARIVLADPRP</sequence>
<dbReference type="Pfam" id="PF13607">
    <property type="entry name" value="Succ_CoA_lig"/>
    <property type="match status" value="1"/>
</dbReference>
<gene>
    <name evidence="4" type="ORF">GCM10010307_09230</name>
</gene>
<comment type="caution">
    <text evidence="4">The sequence shown here is derived from an EMBL/GenBank/DDBJ whole genome shotgun (WGS) entry which is preliminary data.</text>
</comment>
<feature type="domain" description="Rhodanese" evidence="2">
    <location>
        <begin position="202"/>
        <end position="263"/>
    </location>
</feature>
<organism evidence="4 5">
    <name type="scientific">Streptomyces vastus</name>
    <dbReference type="NCBI Taxonomy" id="285451"/>
    <lineage>
        <taxon>Bacteria</taxon>
        <taxon>Bacillati</taxon>
        <taxon>Actinomycetota</taxon>
        <taxon>Actinomycetes</taxon>
        <taxon>Kitasatosporales</taxon>
        <taxon>Streptomycetaceae</taxon>
        <taxon>Streptomyces</taxon>
    </lineage>
</organism>
<proteinExistence type="predicted"/>
<accession>A0ABN3QDN5</accession>
<dbReference type="InterPro" id="IPR036291">
    <property type="entry name" value="NAD(P)-bd_dom_sf"/>
</dbReference>